<dbReference type="GO" id="GO:1902884">
    <property type="term" value="P:positive regulation of response to oxidative stress"/>
    <property type="evidence" value="ECO:0007669"/>
    <property type="project" value="InterPro"/>
</dbReference>
<evidence type="ECO:0000313" key="2">
    <source>
        <dbReference type="Proteomes" id="UP000024635"/>
    </source>
</evidence>
<dbReference type="PANTHER" id="PTHR22900:SF11">
    <property type="entry name" value="PROTEIN CBG01579"/>
    <property type="match status" value="1"/>
</dbReference>
<dbReference type="OrthoDB" id="408912at2759"/>
<sequence length="192" mass="22414">MLKYSFKGKHARSLTQERSAGFYPNSVNMRKFLEPLPLSRFCRGKNEYDSIRVLDSFRNTTSGPEQPWLNIIVVRDPLDRFLSAFINKCIRETTRPNACYNCGHDIQCLMERQYERLMGGAQKPSIVHTVEDAHFAPQTWHCELRENFRKYKIVKYTGSNTKEMLNELEVEFKNRGVGQGVLDDIRDKVGWT</sequence>
<dbReference type="Pfam" id="PF03567">
    <property type="entry name" value="Sulfotransfer_2"/>
    <property type="match status" value="1"/>
</dbReference>
<organism evidence="1 2">
    <name type="scientific">Ancylostoma ceylanicum</name>
    <dbReference type="NCBI Taxonomy" id="53326"/>
    <lineage>
        <taxon>Eukaryota</taxon>
        <taxon>Metazoa</taxon>
        <taxon>Ecdysozoa</taxon>
        <taxon>Nematoda</taxon>
        <taxon>Chromadorea</taxon>
        <taxon>Rhabditida</taxon>
        <taxon>Rhabditina</taxon>
        <taxon>Rhabditomorpha</taxon>
        <taxon>Strongyloidea</taxon>
        <taxon>Ancylostomatidae</taxon>
        <taxon>Ancylostomatinae</taxon>
        <taxon>Ancylostoma</taxon>
    </lineage>
</organism>
<dbReference type="InterPro" id="IPR005331">
    <property type="entry name" value="Sulfotransferase"/>
</dbReference>
<protein>
    <recommendedName>
        <fullName evidence="3">Sulfotransferase domain-containing protein</fullName>
    </recommendedName>
</protein>
<dbReference type="GO" id="GO:0050650">
    <property type="term" value="P:chondroitin sulfate proteoglycan biosynthetic process"/>
    <property type="evidence" value="ECO:0007669"/>
    <property type="project" value="InterPro"/>
</dbReference>
<dbReference type="STRING" id="53326.A0A016TA18"/>
<dbReference type="Proteomes" id="UP000024635">
    <property type="component" value="Unassembled WGS sequence"/>
</dbReference>
<reference evidence="2" key="1">
    <citation type="journal article" date="2015" name="Nat. Genet.">
        <title>The genome and transcriptome of the zoonotic hookworm Ancylostoma ceylanicum identify infection-specific gene families.</title>
        <authorList>
            <person name="Schwarz E.M."/>
            <person name="Hu Y."/>
            <person name="Antoshechkin I."/>
            <person name="Miller M.M."/>
            <person name="Sternberg P.W."/>
            <person name="Aroian R.V."/>
        </authorList>
    </citation>
    <scope>NUCLEOTIDE SEQUENCE</scope>
    <source>
        <strain evidence="2">HY135</strain>
    </source>
</reference>
<name>A0A016TA18_9BILA</name>
<dbReference type="AlphaFoldDB" id="A0A016TA18"/>
<comment type="caution">
    <text evidence="1">The sequence shown here is derived from an EMBL/GenBank/DDBJ whole genome shotgun (WGS) entry which is preliminary data.</text>
</comment>
<dbReference type="InterPro" id="IPR007669">
    <property type="entry name" value="Chst-1-like"/>
</dbReference>
<proteinExistence type="predicted"/>
<accession>A0A016TA18</accession>
<dbReference type="GO" id="GO:0016020">
    <property type="term" value="C:membrane"/>
    <property type="evidence" value="ECO:0007669"/>
    <property type="project" value="InterPro"/>
</dbReference>
<dbReference type="PANTHER" id="PTHR22900">
    <property type="entry name" value="PROTEIN CBG14245-RELATED"/>
    <property type="match status" value="1"/>
</dbReference>
<keyword evidence="2" id="KW-1185">Reference proteome</keyword>
<gene>
    <name evidence="1" type="primary">Acey_s0122.g1089</name>
    <name evidence="1" type="ORF">Y032_0122g1089</name>
</gene>
<dbReference type="GO" id="GO:0047756">
    <property type="term" value="F:chondroitin 4-sulfotransferase activity"/>
    <property type="evidence" value="ECO:0007669"/>
    <property type="project" value="InterPro"/>
</dbReference>
<evidence type="ECO:0000313" key="1">
    <source>
        <dbReference type="EMBL" id="EYB99510.1"/>
    </source>
</evidence>
<evidence type="ECO:0008006" key="3">
    <source>
        <dbReference type="Google" id="ProtNLM"/>
    </source>
</evidence>
<dbReference type="EMBL" id="JARK01001458">
    <property type="protein sequence ID" value="EYB99510.1"/>
    <property type="molecule type" value="Genomic_DNA"/>
</dbReference>